<accession>A0A4Q1BCF0</accession>
<sequence>MTSLAALADELIATDFSEIPIIDLTDAASPSLEKRELLAKEIRHACLNAGFFYVKNHPVPSAIINRTFSMSESFFHLPVEAKETVDVSHSSNFRGYMGLLTENNDPANKGEMHEAFNIGLDPTLAPEVFQHQEDKRGQGETEDLEHSENLWPSQSDWRDAANFVYERVEQSSALLKLGQSLFPLFALALDLPENFFDDKIQHPAAIMRLLHYPAMGNAEVDERTPGIGAHTDFECFTILCQGDVPGLQVQNRKGVWIDAVCIPGTFIINIGDQFARWTNDIFVSTRHRALPAKTHPRYSIPFFFGCDHDVPLIPPPTCVTVDRPWRYQPITAGKYVKMRLSEVYNVKKDQTIS</sequence>
<dbReference type="PROSITE" id="PS51471">
    <property type="entry name" value="FE2OG_OXY"/>
    <property type="match status" value="1"/>
</dbReference>
<evidence type="ECO:0000313" key="3">
    <source>
        <dbReference type="EMBL" id="RXK36499.1"/>
    </source>
</evidence>
<dbReference type="PANTHER" id="PTHR47990">
    <property type="entry name" value="2-OXOGLUTARATE (2OG) AND FE(II)-DEPENDENT OXYGENASE SUPERFAMILY PROTEIN-RELATED"/>
    <property type="match status" value="1"/>
</dbReference>
<dbReference type="AlphaFoldDB" id="A0A4Q1BCF0"/>
<dbReference type="InterPro" id="IPR044861">
    <property type="entry name" value="IPNS-like_FE2OG_OXY"/>
</dbReference>
<name>A0A4Q1BCF0_TREME</name>
<evidence type="ECO:0000256" key="1">
    <source>
        <dbReference type="RuleBase" id="RU003682"/>
    </source>
</evidence>
<dbReference type="Proteomes" id="UP000289152">
    <property type="component" value="Unassembled WGS sequence"/>
</dbReference>
<comment type="similarity">
    <text evidence="1">Belongs to the iron/ascorbate-dependent oxidoreductase family.</text>
</comment>
<keyword evidence="1" id="KW-0560">Oxidoreductase</keyword>
<proteinExistence type="inferred from homology"/>
<dbReference type="InterPro" id="IPR026992">
    <property type="entry name" value="DIOX_N"/>
</dbReference>
<keyword evidence="4" id="KW-1185">Reference proteome</keyword>
<dbReference type="Gene3D" id="2.60.120.330">
    <property type="entry name" value="B-lactam Antibiotic, Isopenicillin N Synthase, Chain"/>
    <property type="match status" value="1"/>
</dbReference>
<evidence type="ECO:0000313" key="4">
    <source>
        <dbReference type="Proteomes" id="UP000289152"/>
    </source>
</evidence>
<dbReference type="PRINTS" id="PR00682">
    <property type="entry name" value="IPNSYNTHASE"/>
</dbReference>
<dbReference type="InParanoid" id="A0A4Q1BCF0"/>
<gene>
    <name evidence="3" type="ORF">M231_06220</name>
</gene>
<evidence type="ECO:0000259" key="2">
    <source>
        <dbReference type="PROSITE" id="PS51471"/>
    </source>
</evidence>
<dbReference type="SUPFAM" id="SSF51197">
    <property type="entry name" value="Clavaminate synthase-like"/>
    <property type="match status" value="1"/>
</dbReference>
<dbReference type="VEuPathDB" id="FungiDB:TREMEDRAFT_24489"/>
<comment type="caution">
    <text evidence="3">The sequence shown here is derived from an EMBL/GenBank/DDBJ whole genome shotgun (WGS) entry which is preliminary data.</text>
</comment>
<keyword evidence="1" id="KW-0479">Metal-binding</keyword>
<protein>
    <recommendedName>
        <fullName evidence="2">Fe2OG dioxygenase domain-containing protein</fullName>
    </recommendedName>
</protein>
<dbReference type="Pfam" id="PF03171">
    <property type="entry name" value="2OG-FeII_Oxy"/>
    <property type="match status" value="1"/>
</dbReference>
<dbReference type="InterPro" id="IPR050231">
    <property type="entry name" value="Iron_ascorbate_oxido_reductase"/>
</dbReference>
<feature type="domain" description="Fe2OG dioxygenase" evidence="2">
    <location>
        <begin position="203"/>
        <end position="306"/>
    </location>
</feature>
<dbReference type="EMBL" id="SDIL01000095">
    <property type="protein sequence ID" value="RXK36499.1"/>
    <property type="molecule type" value="Genomic_DNA"/>
</dbReference>
<dbReference type="OrthoDB" id="288590at2759"/>
<dbReference type="STRING" id="5217.A0A4Q1BCF0"/>
<dbReference type="InterPro" id="IPR005123">
    <property type="entry name" value="Oxoglu/Fe-dep_dioxygenase_dom"/>
</dbReference>
<reference evidence="3 4" key="1">
    <citation type="submission" date="2016-06" db="EMBL/GenBank/DDBJ databases">
        <title>Evolution of pathogenesis and genome organization in the Tremellales.</title>
        <authorList>
            <person name="Cuomo C."/>
            <person name="Litvintseva A."/>
            <person name="Heitman J."/>
            <person name="Chen Y."/>
            <person name="Sun S."/>
            <person name="Springer D."/>
            <person name="Dromer F."/>
            <person name="Young S."/>
            <person name="Zeng Q."/>
            <person name="Chapman S."/>
            <person name="Gujja S."/>
            <person name="Saif S."/>
            <person name="Birren B."/>
        </authorList>
    </citation>
    <scope>NUCLEOTIDE SEQUENCE [LARGE SCALE GENOMIC DNA]</scope>
    <source>
        <strain evidence="3 4">ATCC 28783</strain>
    </source>
</reference>
<dbReference type="GO" id="GO:0046872">
    <property type="term" value="F:metal ion binding"/>
    <property type="evidence" value="ECO:0007669"/>
    <property type="project" value="UniProtKB-KW"/>
</dbReference>
<organism evidence="3 4">
    <name type="scientific">Tremella mesenterica</name>
    <name type="common">Jelly fungus</name>
    <dbReference type="NCBI Taxonomy" id="5217"/>
    <lineage>
        <taxon>Eukaryota</taxon>
        <taxon>Fungi</taxon>
        <taxon>Dikarya</taxon>
        <taxon>Basidiomycota</taxon>
        <taxon>Agaricomycotina</taxon>
        <taxon>Tremellomycetes</taxon>
        <taxon>Tremellales</taxon>
        <taxon>Tremellaceae</taxon>
        <taxon>Tremella</taxon>
    </lineage>
</organism>
<dbReference type="Pfam" id="PF14226">
    <property type="entry name" value="DIOX_N"/>
    <property type="match status" value="1"/>
</dbReference>
<dbReference type="GO" id="GO:0016491">
    <property type="term" value="F:oxidoreductase activity"/>
    <property type="evidence" value="ECO:0007669"/>
    <property type="project" value="UniProtKB-KW"/>
</dbReference>
<dbReference type="InterPro" id="IPR027443">
    <property type="entry name" value="IPNS-like_sf"/>
</dbReference>
<keyword evidence="1" id="KW-0408">Iron</keyword>